<dbReference type="AlphaFoldDB" id="A0A9X1B867"/>
<reference evidence="2 3" key="1">
    <citation type="journal article" date="2020" name="Microorganisms">
        <title>Osmotic Adaptation and Compatible Solute Biosynthesis of Phototrophic Bacteria as Revealed from Genome Analyses.</title>
        <authorList>
            <person name="Imhoff J.F."/>
            <person name="Rahn T."/>
            <person name="Kunzel S."/>
            <person name="Keller A."/>
            <person name="Neulinger S.C."/>
        </authorList>
    </citation>
    <scope>NUCLEOTIDE SEQUENCE [LARGE SCALE GENOMIC DNA]</scope>
    <source>
        <strain evidence="2 3">DSM 21303</strain>
    </source>
</reference>
<dbReference type="Pfam" id="PF24793">
    <property type="entry name" value="GINT1_N"/>
    <property type="match status" value="1"/>
</dbReference>
<sequence length="314" mass="36309">MWTSLLTTVRRLQQKLARARGKRTARREQQTAWAQWFLLIGPENPTTPWIPDPARLQPILPPPDRFWADPFLWRRDGRWWLFVEEYPRARAIGQISVLPLGDDLQPRGEAQTVLAEDRHLSYPFLFDFGGDLFMVPESAQSRCVDLYQCERFPDRWVRRHSLLTNIEAADATLFAHAGRWWLMCAAHQGRIRMNESLYAFHADSPLSRHWIPHAGNPIVRDFSRGRPAGRILPDAHGRLVRPSQDCVPHYGYGLGLNRIDHLTPEVYREQRIWSGSGPALGGWRGLHHLDRHAGVLVLDAQRLIDDEGYRIAFT</sequence>
<evidence type="ECO:0000313" key="2">
    <source>
        <dbReference type="EMBL" id="MBK1643626.1"/>
    </source>
</evidence>
<organism evidence="2 3">
    <name type="scientific">Thiocapsa imhoffii</name>
    <dbReference type="NCBI Taxonomy" id="382777"/>
    <lineage>
        <taxon>Bacteria</taxon>
        <taxon>Pseudomonadati</taxon>
        <taxon>Pseudomonadota</taxon>
        <taxon>Gammaproteobacteria</taxon>
        <taxon>Chromatiales</taxon>
        <taxon>Chromatiaceae</taxon>
        <taxon>Thiocapsa</taxon>
    </lineage>
</organism>
<evidence type="ECO:0000259" key="1">
    <source>
        <dbReference type="Pfam" id="PF24793"/>
    </source>
</evidence>
<dbReference type="RefSeq" id="WP_200386436.1">
    <property type="nucleotide sequence ID" value="NZ_NRSD01000002.1"/>
</dbReference>
<proteinExistence type="predicted"/>
<keyword evidence="3" id="KW-1185">Reference proteome</keyword>
<dbReference type="Proteomes" id="UP001138802">
    <property type="component" value="Unassembled WGS sequence"/>
</dbReference>
<name>A0A9X1B867_9GAMM</name>
<gene>
    <name evidence="2" type="ORF">CKO25_02920</name>
</gene>
<evidence type="ECO:0000313" key="3">
    <source>
        <dbReference type="Proteomes" id="UP001138802"/>
    </source>
</evidence>
<dbReference type="InterPro" id="IPR056442">
    <property type="entry name" value="GINT1_N"/>
</dbReference>
<dbReference type="Gene3D" id="2.115.10.20">
    <property type="entry name" value="Glycosyl hydrolase domain, family 43"/>
    <property type="match status" value="1"/>
</dbReference>
<dbReference type="SUPFAM" id="SSF75005">
    <property type="entry name" value="Arabinanase/levansucrase/invertase"/>
    <property type="match status" value="1"/>
</dbReference>
<feature type="domain" description="Glucosamine inositolphosphorylceramide transferase 1 N-terminal" evidence="1">
    <location>
        <begin position="63"/>
        <end position="274"/>
    </location>
</feature>
<accession>A0A9X1B867</accession>
<dbReference type="InterPro" id="IPR023296">
    <property type="entry name" value="Glyco_hydro_beta-prop_sf"/>
</dbReference>
<comment type="caution">
    <text evidence="2">The sequence shown here is derived from an EMBL/GenBank/DDBJ whole genome shotgun (WGS) entry which is preliminary data.</text>
</comment>
<dbReference type="EMBL" id="NRSD01000002">
    <property type="protein sequence ID" value="MBK1643626.1"/>
    <property type="molecule type" value="Genomic_DNA"/>
</dbReference>
<protein>
    <recommendedName>
        <fullName evidence="1">Glucosamine inositolphosphorylceramide transferase 1 N-terminal domain-containing protein</fullName>
    </recommendedName>
</protein>